<dbReference type="CDD" id="cd04671">
    <property type="entry name" value="NUDIX_8DGDPP_Nudt18"/>
    <property type="match status" value="1"/>
</dbReference>
<evidence type="ECO:0000313" key="9">
    <source>
        <dbReference type="Proteomes" id="UP000708208"/>
    </source>
</evidence>
<dbReference type="PANTHER" id="PTHR22769">
    <property type="entry name" value="MUTT/NUDIX HYDROLASE"/>
    <property type="match status" value="1"/>
</dbReference>
<keyword evidence="6" id="KW-0464">Manganese</keyword>
<evidence type="ECO:0000256" key="2">
    <source>
        <dbReference type="ARBA" id="ARBA00001946"/>
    </source>
</evidence>
<reference evidence="8" key="1">
    <citation type="submission" date="2021-06" db="EMBL/GenBank/DDBJ databases">
        <authorList>
            <person name="Hodson N. C."/>
            <person name="Mongue J. A."/>
            <person name="Jaron S. K."/>
        </authorList>
    </citation>
    <scope>NUCLEOTIDE SEQUENCE</scope>
</reference>
<dbReference type="GO" id="GO:0046872">
    <property type="term" value="F:metal ion binding"/>
    <property type="evidence" value="ECO:0007669"/>
    <property type="project" value="UniProtKB-KW"/>
</dbReference>
<dbReference type="OrthoDB" id="10005910at2759"/>
<comment type="cofactor">
    <cofactor evidence="2">
        <name>Mg(2+)</name>
        <dbReference type="ChEBI" id="CHEBI:18420"/>
    </cofactor>
</comment>
<evidence type="ECO:0000259" key="7">
    <source>
        <dbReference type="PROSITE" id="PS51462"/>
    </source>
</evidence>
<dbReference type="PROSITE" id="PS51462">
    <property type="entry name" value="NUDIX"/>
    <property type="match status" value="1"/>
</dbReference>
<keyword evidence="4" id="KW-0479">Metal-binding</keyword>
<proteinExistence type="inferred from homology"/>
<comment type="similarity">
    <text evidence="3">Belongs to the Nudix hydrolase family.</text>
</comment>
<evidence type="ECO:0000256" key="3">
    <source>
        <dbReference type="ARBA" id="ARBA00005582"/>
    </source>
</evidence>
<dbReference type="PANTHER" id="PTHR22769:SF56">
    <property type="entry name" value="8-OXO-DGDP PHOSPHATASE NUDT18"/>
    <property type="match status" value="1"/>
</dbReference>
<dbReference type="InterPro" id="IPR042970">
    <property type="entry name" value="NUDT18_NUDIX"/>
</dbReference>
<dbReference type="Proteomes" id="UP000708208">
    <property type="component" value="Unassembled WGS sequence"/>
</dbReference>
<dbReference type="Pfam" id="PF00293">
    <property type="entry name" value="NUDIX"/>
    <property type="match status" value="1"/>
</dbReference>
<accession>A0A8J2LCR9</accession>
<evidence type="ECO:0000256" key="5">
    <source>
        <dbReference type="ARBA" id="ARBA00022842"/>
    </source>
</evidence>
<dbReference type="AlphaFoldDB" id="A0A8J2LCR9"/>
<dbReference type="GO" id="GO:0044715">
    <property type="term" value="F:8-oxo-dGDP phosphatase activity"/>
    <property type="evidence" value="ECO:0007669"/>
    <property type="project" value="TreeGrafter"/>
</dbReference>
<comment type="cofactor">
    <cofactor evidence="1">
        <name>Mn(2+)</name>
        <dbReference type="ChEBI" id="CHEBI:29035"/>
    </cofactor>
</comment>
<dbReference type="InterPro" id="IPR000086">
    <property type="entry name" value="NUDIX_hydrolase_dom"/>
</dbReference>
<feature type="domain" description="Nudix hydrolase" evidence="7">
    <location>
        <begin position="202"/>
        <end position="327"/>
    </location>
</feature>
<keyword evidence="5" id="KW-0460">Magnesium</keyword>
<evidence type="ECO:0000256" key="6">
    <source>
        <dbReference type="ARBA" id="ARBA00023211"/>
    </source>
</evidence>
<evidence type="ECO:0000256" key="4">
    <source>
        <dbReference type="ARBA" id="ARBA00022723"/>
    </source>
</evidence>
<dbReference type="PROSITE" id="PS00893">
    <property type="entry name" value="NUDIX_BOX"/>
    <property type="match status" value="1"/>
</dbReference>
<comment type="caution">
    <text evidence="8">The sequence shown here is derived from an EMBL/GenBank/DDBJ whole genome shotgun (WGS) entry which is preliminary data.</text>
</comment>
<protein>
    <recommendedName>
        <fullName evidence="7">Nudix hydrolase domain-containing protein</fullName>
    </recommendedName>
</protein>
<dbReference type="InterPro" id="IPR020084">
    <property type="entry name" value="NUDIX_hydrolase_CS"/>
</dbReference>
<organism evidence="8 9">
    <name type="scientific">Allacma fusca</name>
    <dbReference type="NCBI Taxonomy" id="39272"/>
    <lineage>
        <taxon>Eukaryota</taxon>
        <taxon>Metazoa</taxon>
        <taxon>Ecdysozoa</taxon>
        <taxon>Arthropoda</taxon>
        <taxon>Hexapoda</taxon>
        <taxon>Collembola</taxon>
        <taxon>Symphypleona</taxon>
        <taxon>Sminthuridae</taxon>
        <taxon>Allacma</taxon>
    </lineage>
</organism>
<dbReference type="GO" id="GO:0044716">
    <property type="term" value="F:8-oxo-GDP phosphatase activity"/>
    <property type="evidence" value="ECO:0007669"/>
    <property type="project" value="TreeGrafter"/>
</dbReference>
<keyword evidence="9" id="KW-1185">Reference proteome</keyword>
<evidence type="ECO:0000256" key="1">
    <source>
        <dbReference type="ARBA" id="ARBA00001936"/>
    </source>
</evidence>
<name>A0A8J2LCR9_9HEXA</name>
<dbReference type="EMBL" id="CAJVCH010552719">
    <property type="protein sequence ID" value="CAG7829747.1"/>
    <property type="molecule type" value="Genomic_DNA"/>
</dbReference>
<evidence type="ECO:0000313" key="8">
    <source>
        <dbReference type="EMBL" id="CAG7829747.1"/>
    </source>
</evidence>
<sequence>MFHLSTTNHLKEFLGAKNPLQKPGIFDKFSLHCLTKSGILTSRTGIAPLFHRKIQTPRKVYLLSYPIHPSALRPVLERGYRITVFIQQQTIRPLTQEKKTRRYKEVGDINIYYIRKGGRSLHVPKGGLHFKNYSSRIGRMKKTRFKMDNIESQIKALLNGKGLESHHNFFCDFTLNDQNEVLASKGVQPTGPTDFVPVTKKSVTYIVAAVLVNEDNQVLMIQEAKASCSGQWYLPAGRMEPGETIYDAVKREVMEETGIDFEPTTLLMAESAAGSWFRFVLTGNVLGGRLKTPAEADSESLQAKWVSDIKTLQLRSSDILPLIQKGVEYHNNRNEPWHAKTMPTNIAHKKLYMRFIIGVRRRANNRVTVLVSEKDHVHIPVCEINPQRSVHSTIKKYMTEIFGADLPQHRPHGLLSLEYNGAPAGQHDGICLNIFISIRQPVEEVPLIDKYSWKDLNPTLGEELLQRIGKNQCIPLHVIR</sequence>
<gene>
    <name evidence="8" type="ORF">AFUS01_LOCUS39592</name>
</gene>